<dbReference type="Gene3D" id="1.20.120.160">
    <property type="entry name" value="HPT domain"/>
    <property type="match status" value="1"/>
</dbReference>
<sequence length="312" mass="32723">MSGSGTTGSPRPTRAIEGPDDPPRPPRERHPSRPHRVPYRVHGCAAGTRRQPPRPFDPRRRPGVTARAVPVPQVPPLLDVRVLEQLLVELSDEPGPARLSVVPPTDAPDPSPGVPAPGDVTPPPGLPEPRRGTPSSGSPRPDDRLAPRGAPAPGRGQAPTGSPRPVGAPSPSPSAPADPHPLTQGQQACIGFLRFFVDLWPTRWERLDAAVRAEDRAAALDACLSVKSSAAMVGALRLSGIASHLEGAIRAADQAGARALLADLGEVGERSMDAMRSWIRAEAGAPSDQTRARGRPRADAHARPAPATGRSE</sequence>
<dbReference type="PROSITE" id="PS50894">
    <property type="entry name" value="HPT"/>
    <property type="match status" value="1"/>
</dbReference>
<dbReference type="Proteomes" id="UP000503164">
    <property type="component" value="Chromosome"/>
</dbReference>
<evidence type="ECO:0000259" key="3">
    <source>
        <dbReference type="PROSITE" id="PS50894"/>
    </source>
</evidence>
<comment type="caution">
    <text evidence="1">Lacks conserved residue(s) required for the propagation of feature annotation.</text>
</comment>
<dbReference type="AlphaFoldDB" id="A0AAE6XP64"/>
<feature type="compositionally biased region" description="Low complexity" evidence="2">
    <location>
        <begin position="303"/>
        <end position="312"/>
    </location>
</feature>
<feature type="region of interest" description="Disordered" evidence="2">
    <location>
        <begin position="91"/>
        <end position="183"/>
    </location>
</feature>
<dbReference type="InterPro" id="IPR008207">
    <property type="entry name" value="Sig_transdc_His_kin_Hpt_dom"/>
</dbReference>
<evidence type="ECO:0000256" key="1">
    <source>
        <dbReference type="PROSITE-ProRule" id="PRU00110"/>
    </source>
</evidence>
<gene>
    <name evidence="4" type="ORF">GW570_01835</name>
</gene>
<accession>A0AAE6XP64</accession>
<dbReference type="SUPFAM" id="SSF47226">
    <property type="entry name" value="Histidine-containing phosphotransfer domain, HPT domain"/>
    <property type="match status" value="1"/>
</dbReference>
<dbReference type="InterPro" id="IPR036641">
    <property type="entry name" value="HPT_dom_sf"/>
</dbReference>
<feature type="region of interest" description="Disordered" evidence="2">
    <location>
        <begin position="280"/>
        <end position="312"/>
    </location>
</feature>
<feature type="compositionally biased region" description="Polar residues" evidence="2">
    <location>
        <begin position="1"/>
        <end position="10"/>
    </location>
</feature>
<dbReference type="Pfam" id="PF01627">
    <property type="entry name" value="Hpt"/>
    <property type="match status" value="1"/>
</dbReference>
<protein>
    <submittedName>
        <fullName evidence="4">Hpt domain-containing protein</fullName>
    </submittedName>
</protein>
<evidence type="ECO:0000313" key="5">
    <source>
        <dbReference type="Proteomes" id="UP000503164"/>
    </source>
</evidence>
<dbReference type="EMBL" id="CP048049">
    <property type="protein sequence ID" value="QIS43925.1"/>
    <property type="molecule type" value="Genomic_DNA"/>
</dbReference>
<evidence type="ECO:0000256" key="2">
    <source>
        <dbReference type="SAM" id="MobiDB-lite"/>
    </source>
</evidence>
<proteinExistence type="predicted"/>
<feature type="compositionally biased region" description="Pro residues" evidence="2">
    <location>
        <begin position="166"/>
        <end position="179"/>
    </location>
</feature>
<reference evidence="4 5" key="1">
    <citation type="journal article" date="2020" name="Mol. Plant Pathol.">
        <title>Plasmid composition and the chpG gene determine the virulence level of Clavibacter capsici natural isolates in pepper.</title>
        <authorList>
            <person name="Hwang I.S."/>
            <person name="Lee H.M."/>
            <person name="Oh E.J."/>
            <person name="Lee S."/>
            <person name="Heu S."/>
            <person name="Oh C.S."/>
        </authorList>
    </citation>
    <scope>NUCLEOTIDE SEQUENCE [LARGE SCALE GENOMIC DNA]</scope>
    <source>
        <strain evidence="4 5">1101</strain>
    </source>
</reference>
<dbReference type="GO" id="GO:0000160">
    <property type="term" value="P:phosphorelay signal transduction system"/>
    <property type="evidence" value="ECO:0007669"/>
    <property type="project" value="InterPro"/>
</dbReference>
<keyword evidence="5" id="KW-1185">Reference proteome</keyword>
<organism evidence="4 5">
    <name type="scientific">Clavibacter capsici</name>
    <dbReference type="NCBI Taxonomy" id="1874630"/>
    <lineage>
        <taxon>Bacteria</taxon>
        <taxon>Bacillati</taxon>
        <taxon>Actinomycetota</taxon>
        <taxon>Actinomycetes</taxon>
        <taxon>Micrococcales</taxon>
        <taxon>Microbacteriaceae</taxon>
        <taxon>Clavibacter</taxon>
    </lineage>
</organism>
<name>A0AAE6XP64_9MICO</name>
<feature type="compositionally biased region" description="Basic and acidic residues" evidence="2">
    <location>
        <begin position="21"/>
        <end position="31"/>
    </location>
</feature>
<evidence type="ECO:0000313" key="4">
    <source>
        <dbReference type="EMBL" id="QIS43925.1"/>
    </source>
</evidence>
<feature type="region of interest" description="Disordered" evidence="2">
    <location>
        <begin position="1"/>
        <end position="77"/>
    </location>
</feature>
<feature type="domain" description="HPt" evidence="3">
    <location>
        <begin position="185"/>
        <end position="278"/>
    </location>
</feature>
<feature type="compositionally biased region" description="Pro residues" evidence="2">
    <location>
        <begin position="105"/>
        <end position="127"/>
    </location>
</feature>